<dbReference type="Proteomes" id="UP000464178">
    <property type="component" value="Chromosome"/>
</dbReference>
<feature type="transmembrane region" description="Helical" evidence="9">
    <location>
        <begin position="138"/>
        <end position="166"/>
    </location>
</feature>
<name>A0A6P2D3Q6_9BACT</name>
<feature type="transmembrane region" description="Helical" evidence="9">
    <location>
        <begin position="103"/>
        <end position="132"/>
    </location>
</feature>
<protein>
    <recommendedName>
        <fullName evidence="9">Transport permease protein</fullName>
    </recommendedName>
</protein>
<evidence type="ECO:0000256" key="4">
    <source>
        <dbReference type="ARBA" id="ARBA00022475"/>
    </source>
</evidence>
<proteinExistence type="inferred from homology"/>
<evidence type="ECO:0000259" key="10">
    <source>
        <dbReference type="PROSITE" id="PS51012"/>
    </source>
</evidence>
<dbReference type="KEGG" id="gms:SOIL9_26590"/>
<keyword evidence="7" id="KW-0625">Polysaccharide transport</keyword>
<dbReference type="Pfam" id="PF01061">
    <property type="entry name" value="ABC2_membrane"/>
    <property type="match status" value="1"/>
</dbReference>
<dbReference type="InterPro" id="IPR047817">
    <property type="entry name" value="ABC2_TM_bact-type"/>
</dbReference>
<gene>
    <name evidence="11" type="ORF">SOIL9_26590</name>
</gene>
<keyword evidence="4 9" id="KW-1003">Cell membrane</keyword>
<evidence type="ECO:0000256" key="5">
    <source>
        <dbReference type="ARBA" id="ARBA00022692"/>
    </source>
</evidence>
<keyword evidence="7" id="KW-0762">Sugar transport</keyword>
<dbReference type="EMBL" id="LR593886">
    <property type="protein sequence ID" value="VTR95055.1"/>
    <property type="molecule type" value="Genomic_DNA"/>
</dbReference>
<keyword evidence="5 9" id="KW-0812">Transmembrane</keyword>
<feature type="transmembrane region" description="Helical" evidence="9">
    <location>
        <begin position="30"/>
        <end position="52"/>
    </location>
</feature>
<evidence type="ECO:0000256" key="7">
    <source>
        <dbReference type="ARBA" id="ARBA00023047"/>
    </source>
</evidence>
<dbReference type="GO" id="GO:0015920">
    <property type="term" value="P:lipopolysaccharide transport"/>
    <property type="evidence" value="ECO:0007669"/>
    <property type="project" value="TreeGrafter"/>
</dbReference>
<evidence type="ECO:0000256" key="1">
    <source>
        <dbReference type="ARBA" id="ARBA00004651"/>
    </source>
</evidence>
<feature type="domain" description="ABC transmembrane type-2" evidence="10">
    <location>
        <begin position="32"/>
        <end position="263"/>
    </location>
</feature>
<evidence type="ECO:0000256" key="8">
    <source>
        <dbReference type="ARBA" id="ARBA00023136"/>
    </source>
</evidence>
<feature type="transmembrane region" description="Helical" evidence="9">
    <location>
        <begin position="238"/>
        <end position="259"/>
    </location>
</feature>
<keyword evidence="12" id="KW-1185">Reference proteome</keyword>
<dbReference type="PANTHER" id="PTHR30413:SF10">
    <property type="entry name" value="CAPSULE POLYSACCHARIDE EXPORT INNER-MEMBRANE PROTEIN CTRC"/>
    <property type="match status" value="1"/>
</dbReference>
<comment type="subcellular location">
    <subcellularLocation>
        <location evidence="1 9">Cell membrane</location>
        <topology evidence="1 9">Multi-pass membrane protein</topology>
    </subcellularLocation>
</comment>
<reference evidence="11 12" key="1">
    <citation type="submission" date="2019-05" db="EMBL/GenBank/DDBJ databases">
        <authorList>
            <consortium name="Science for Life Laboratories"/>
        </authorList>
    </citation>
    <scope>NUCLEOTIDE SEQUENCE [LARGE SCALE GENOMIC DNA]</scope>
    <source>
        <strain evidence="11">Soil9</strain>
    </source>
</reference>
<dbReference type="RefSeq" id="WP_162669521.1">
    <property type="nucleotide sequence ID" value="NZ_LR593886.1"/>
</dbReference>
<organism evidence="11 12">
    <name type="scientific">Gemmata massiliana</name>
    <dbReference type="NCBI Taxonomy" id="1210884"/>
    <lineage>
        <taxon>Bacteria</taxon>
        <taxon>Pseudomonadati</taxon>
        <taxon>Planctomycetota</taxon>
        <taxon>Planctomycetia</taxon>
        <taxon>Gemmatales</taxon>
        <taxon>Gemmataceae</taxon>
        <taxon>Gemmata</taxon>
    </lineage>
</organism>
<dbReference type="PANTHER" id="PTHR30413">
    <property type="entry name" value="INNER MEMBRANE TRANSPORT PERMEASE"/>
    <property type="match status" value="1"/>
</dbReference>
<accession>A0A6P2D3Q6</accession>
<keyword evidence="3 9" id="KW-0813">Transport</keyword>
<comment type="similarity">
    <text evidence="2 9">Belongs to the ABC-2 integral membrane protein family.</text>
</comment>
<evidence type="ECO:0000313" key="12">
    <source>
        <dbReference type="Proteomes" id="UP000464178"/>
    </source>
</evidence>
<dbReference type="PROSITE" id="PS51012">
    <property type="entry name" value="ABC_TM2"/>
    <property type="match status" value="1"/>
</dbReference>
<dbReference type="GO" id="GO:0015774">
    <property type="term" value="P:polysaccharide transport"/>
    <property type="evidence" value="ECO:0007669"/>
    <property type="project" value="UniProtKB-KW"/>
</dbReference>
<sequence>MFRHLSSLWTARHFLLALVKLDLRLRYRRSVLGIGWSLLNPIAMTIVFTVVFSQLFGNGNPVEYAAFALAGLAVWSFLRDAATMGSKALLMNESYIRQSPMPYTIYTLRTVLGQAIHSCMALSVVVALVVIWRGNASAFTGLAVAIPGLLLALVAAWAVATIGAFITAFFHDTAHLLEVGAQIGFFLTPIMYRRDILDDRGMSWLADINPVNLYLTLIREPLLAPDPVALVSHFGPQYLSAIALTVGLGALAIGVVSWLHKKVIFHL</sequence>
<evidence type="ECO:0000256" key="3">
    <source>
        <dbReference type="ARBA" id="ARBA00022448"/>
    </source>
</evidence>
<keyword evidence="8 9" id="KW-0472">Membrane</keyword>
<evidence type="ECO:0000256" key="9">
    <source>
        <dbReference type="RuleBase" id="RU361157"/>
    </source>
</evidence>
<dbReference type="AlphaFoldDB" id="A0A6P2D3Q6"/>
<comment type="caution">
    <text evidence="9">Lacks conserved residue(s) required for the propagation of feature annotation.</text>
</comment>
<dbReference type="GO" id="GO:0140359">
    <property type="term" value="F:ABC-type transporter activity"/>
    <property type="evidence" value="ECO:0007669"/>
    <property type="project" value="InterPro"/>
</dbReference>
<evidence type="ECO:0000256" key="6">
    <source>
        <dbReference type="ARBA" id="ARBA00022989"/>
    </source>
</evidence>
<dbReference type="GO" id="GO:0005886">
    <property type="term" value="C:plasma membrane"/>
    <property type="evidence" value="ECO:0007669"/>
    <property type="project" value="UniProtKB-SubCell"/>
</dbReference>
<keyword evidence="6 9" id="KW-1133">Transmembrane helix</keyword>
<evidence type="ECO:0000256" key="2">
    <source>
        <dbReference type="ARBA" id="ARBA00007783"/>
    </source>
</evidence>
<dbReference type="InterPro" id="IPR013525">
    <property type="entry name" value="ABC2_TM"/>
</dbReference>
<evidence type="ECO:0000313" key="11">
    <source>
        <dbReference type="EMBL" id="VTR95055.1"/>
    </source>
</evidence>